<evidence type="ECO:0000313" key="2">
    <source>
        <dbReference type="Proteomes" id="UP000595814"/>
    </source>
</evidence>
<gene>
    <name evidence="1" type="primary">rapZ</name>
    <name evidence="1" type="ORF">JFY71_11630</name>
</gene>
<sequence length="286" mass="32777">MEIVIVTGMSGAGKTSALDIFEDMGYYAMDNLPPALIKEFVKLITTSKMDIDKIAIVVDIRTRDLYEQLYNEVEYFKNSGEKISVLFLDCTDETLIRRYKELRRPHPLSSTGNIISGIDKERKLLKKMKENSTYIIDTTSLKLGELKSRISTLYNFDDIASDKIHISIASFGFKHGIILDGDLVFDVRFLPNPFYIEDLKKKTGLDEEVRDYVFSFDDTNTFIDMVLDMLEFLLPKYKKEGKNNLVIGIGCTGGKHRSVAIAEELDKRLSEKGEITYVSHRDSKYW</sequence>
<name>A0AC61MSW3_9FIRM</name>
<accession>A0AC61MSW3</accession>
<reference evidence="1 2" key="1">
    <citation type="journal article" date="2022" name="Int. J. Syst. Evol. Microbiol.">
        <title>Miniphocaeibacter halophilus sp. nov., an ammonium-tolerant acetate-producing bacterium isolated from a biogas system.</title>
        <authorList>
            <person name="Schnurer A."/>
            <person name="Singh A."/>
            <person name="Bi S."/>
            <person name="Qiao W."/>
            <person name="Westerholm M."/>
        </authorList>
    </citation>
    <scope>NUCLEOTIDE SEQUENCE [LARGE SCALE GENOMIC DNA]</scope>
    <source>
        <strain evidence="1 2">AMB_01</strain>
    </source>
</reference>
<organism evidence="1 2">
    <name type="scientific">Miniphocaeibacter halophilus</name>
    <dbReference type="NCBI Taxonomy" id="2931922"/>
    <lineage>
        <taxon>Bacteria</taxon>
        <taxon>Bacillati</taxon>
        <taxon>Bacillota</taxon>
        <taxon>Tissierellia</taxon>
        <taxon>Tissierellales</taxon>
        <taxon>Peptoniphilaceae</taxon>
        <taxon>Miniphocaeibacter</taxon>
    </lineage>
</organism>
<keyword evidence="2" id="KW-1185">Reference proteome</keyword>
<proteinExistence type="predicted"/>
<dbReference type="Proteomes" id="UP000595814">
    <property type="component" value="Chromosome"/>
</dbReference>
<protein>
    <submittedName>
        <fullName evidence="1">RNase adapter RapZ</fullName>
    </submittedName>
</protein>
<dbReference type="EMBL" id="CP066744">
    <property type="protein sequence ID" value="QQK07904.1"/>
    <property type="molecule type" value="Genomic_DNA"/>
</dbReference>
<evidence type="ECO:0000313" key="1">
    <source>
        <dbReference type="EMBL" id="QQK07904.1"/>
    </source>
</evidence>